<dbReference type="Gene3D" id="3.40.50.150">
    <property type="entry name" value="Vaccinia Virus protein VP39"/>
    <property type="match status" value="1"/>
</dbReference>
<dbReference type="EMBL" id="JAZHXJ010000058">
    <property type="protein sequence ID" value="KAL1878053.1"/>
    <property type="molecule type" value="Genomic_DNA"/>
</dbReference>
<dbReference type="PANTHER" id="PTHR14614:SF104">
    <property type="entry name" value="N-METHYLTRANSFERASE, PUTATIVE (AFU_ORTHOLOGUE AFUA_1G17750)-RELATED"/>
    <property type="match status" value="1"/>
</dbReference>
<protein>
    <recommendedName>
        <fullName evidence="3">Nicotinamide N-methyltransferase</fullName>
    </recommendedName>
</protein>
<accession>A0ABR3XR13</accession>
<reference evidence="1 2" key="1">
    <citation type="journal article" date="2024" name="Commun. Biol.">
        <title>Comparative genomic analysis of thermophilic fungi reveals convergent evolutionary adaptations and gene losses.</title>
        <authorList>
            <person name="Steindorff A.S."/>
            <person name="Aguilar-Pontes M.V."/>
            <person name="Robinson A.J."/>
            <person name="Andreopoulos B."/>
            <person name="LaButti K."/>
            <person name="Kuo A."/>
            <person name="Mondo S."/>
            <person name="Riley R."/>
            <person name="Otillar R."/>
            <person name="Haridas S."/>
            <person name="Lipzen A."/>
            <person name="Grimwood J."/>
            <person name="Schmutz J."/>
            <person name="Clum A."/>
            <person name="Reid I.D."/>
            <person name="Moisan M.C."/>
            <person name="Butler G."/>
            <person name="Nguyen T.T.M."/>
            <person name="Dewar K."/>
            <person name="Conant G."/>
            <person name="Drula E."/>
            <person name="Henrissat B."/>
            <person name="Hansel C."/>
            <person name="Singer S."/>
            <person name="Hutchinson M.I."/>
            <person name="de Vries R.P."/>
            <person name="Natvig D.O."/>
            <person name="Powell A.J."/>
            <person name="Tsang A."/>
            <person name="Grigoriev I.V."/>
        </authorList>
    </citation>
    <scope>NUCLEOTIDE SEQUENCE [LARGE SCALE GENOMIC DNA]</scope>
    <source>
        <strain evidence="1 2">ATCC 24622</strain>
    </source>
</reference>
<sequence length="329" mass="35981">MALTARITLTGPPAESPEDYLSSALGVIFPDDVMNQHGDAEHGLLYTSPHLPKPLHISLSDPVAEDDRRLFSHYLWNASLLLAELIEAGTLGLPQEGSAPTGGRSSSPPIAVVGGQGKRLCEPLSDFSITGLSTLELGAGTALPSLLCALLGARRVVVSDYPSDPVLANLRANVARNVQPERSPLGEATSTEVTGHEWGDFKSPSTEVAGHRLDASMLRGAFDRVLVADCLWMPWQHDPLRRSIAWFLRDDDNARAWVVAGFHTGRAKMRGFFDGEALAAVGLEVERMWERDCDGWEREWAWDRGGEDTDMGVRKRWLVVAVLRRLRGS</sequence>
<name>A0ABR3XR13_9PEZI</name>
<dbReference type="SUPFAM" id="SSF53335">
    <property type="entry name" value="S-adenosyl-L-methionine-dependent methyltransferases"/>
    <property type="match status" value="1"/>
</dbReference>
<dbReference type="Proteomes" id="UP001586593">
    <property type="component" value="Unassembled WGS sequence"/>
</dbReference>
<evidence type="ECO:0000313" key="2">
    <source>
        <dbReference type="Proteomes" id="UP001586593"/>
    </source>
</evidence>
<dbReference type="InterPro" id="IPR029063">
    <property type="entry name" value="SAM-dependent_MTases_sf"/>
</dbReference>
<evidence type="ECO:0000313" key="1">
    <source>
        <dbReference type="EMBL" id="KAL1878053.1"/>
    </source>
</evidence>
<dbReference type="InterPro" id="IPR019410">
    <property type="entry name" value="Methyltransf_16"/>
</dbReference>
<proteinExistence type="predicted"/>
<gene>
    <name evidence="1" type="ORF">VTK73DRAFT_8188</name>
</gene>
<dbReference type="PANTHER" id="PTHR14614">
    <property type="entry name" value="HEPATOCELLULAR CARCINOMA-ASSOCIATED ANTIGEN"/>
    <property type="match status" value="1"/>
</dbReference>
<evidence type="ECO:0008006" key="3">
    <source>
        <dbReference type="Google" id="ProtNLM"/>
    </source>
</evidence>
<keyword evidence="2" id="KW-1185">Reference proteome</keyword>
<comment type="caution">
    <text evidence="1">The sequence shown here is derived from an EMBL/GenBank/DDBJ whole genome shotgun (WGS) entry which is preliminary data.</text>
</comment>
<organism evidence="1 2">
    <name type="scientific">Phialemonium thermophilum</name>
    <dbReference type="NCBI Taxonomy" id="223376"/>
    <lineage>
        <taxon>Eukaryota</taxon>
        <taxon>Fungi</taxon>
        <taxon>Dikarya</taxon>
        <taxon>Ascomycota</taxon>
        <taxon>Pezizomycotina</taxon>
        <taxon>Sordariomycetes</taxon>
        <taxon>Sordariomycetidae</taxon>
        <taxon>Cephalothecales</taxon>
        <taxon>Cephalothecaceae</taxon>
        <taxon>Phialemonium</taxon>
    </lineage>
</organism>